<dbReference type="Pfam" id="PF00248">
    <property type="entry name" value="Aldo_ket_red"/>
    <property type="match status" value="1"/>
</dbReference>
<accession>A0A369W6Q2</accession>
<dbReference type="GO" id="GO:0005829">
    <property type="term" value="C:cytosol"/>
    <property type="evidence" value="ECO:0007669"/>
    <property type="project" value="TreeGrafter"/>
</dbReference>
<feature type="domain" description="NADP-dependent oxidoreductase" evidence="1">
    <location>
        <begin position="22"/>
        <end position="319"/>
    </location>
</feature>
<organism evidence="2 3">
    <name type="scientific">Pelagibacterium lacus</name>
    <dbReference type="NCBI Taxonomy" id="2282655"/>
    <lineage>
        <taxon>Bacteria</taxon>
        <taxon>Pseudomonadati</taxon>
        <taxon>Pseudomonadota</taxon>
        <taxon>Alphaproteobacteria</taxon>
        <taxon>Hyphomicrobiales</taxon>
        <taxon>Devosiaceae</taxon>
        <taxon>Pelagibacterium</taxon>
    </lineage>
</organism>
<dbReference type="InterPro" id="IPR050523">
    <property type="entry name" value="AKR_Detox_Biosynth"/>
</dbReference>
<dbReference type="EMBL" id="QQNH01000037">
    <property type="protein sequence ID" value="RDE07751.1"/>
    <property type="molecule type" value="Genomic_DNA"/>
</dbReference>
<dbReference type="PANTHER" id="PTHR43364:SF6">
    <property type="entry name" value="OXIDOREDUCTASE-RELATED"/>
    <property type="match status" value="1"/>
</dbReference>
<gene>
    <name evidence="2" type="ORF">DVH29_15055</name>
</gene>
<dbReference type="PANTHER" id="PTHR43364">
    <property type="entry name" value="NADH-SPECIFIC METHYLGLYOXAL REDUCTASE-RELATED"/>
    <property type="match status" value="1"/>
</dbReference>
<reference evidence="3" key="1">
    <citation type="submission" date="2018-07" db="EMBL/GenBank/DDBJ databases">
        <authorList>
            <person name="Liu B.-T."/>
            <person name="Du Z."/>
        </authorList>
    </citation>
    <scope>NUCLEOTIDE SEQUENCE [LARGE SCALE GENOMIC DNA]</scope>
    <source>
        <strain evidence="3">XYN52</strain>
    </source>
</reference>
<comment type="caution">
    <text evidence="2">The sequence shown here is derived from an EMBL/GenBank/DDBJ whole genome shotgun (WGS) entry which is preliminary data.</text>
</comment>
<dbReference type="AlphaFoldDB" id="A0A369W6Q2"/>
<dbReference type="Proteomes" id="UP000253759">
    <property type="component" value="Unassembled WGS sequence"/>
</dbReference>
<dbReference type="InterPro" id="IPR023210">
    <property type="entry name" value="NADP_OxRdtase_dom"/>
</dbReference>
<proteinExistence type="predicted"/>
<name>A0A369W6Q2_9HYPH</name>
<evidence type="ECO:0000259" key="1">
    <source>
        <dbReference type="Pfam" id="PF00248"/>
    </source>
</evidence>
<dbReference type="InterPro" id="IPR036812">
    <property type="entry name" value="NAD(P)_OxRdtase_dom_sf"/>
</dbReference>
<dbReference type="Gene3D" id="3.20.20.100">
    <property type="entry name" value="NADP-dependent oxidoreductase domain"/>
    <property type="match status" value="1"/>
</dbReference>
<evidence type="ECO:0000313" key="3">
    <source>
        <dbReference type="Proteomes" id="UP000253759"/>
    </source>
</evidence>
<sequence length="322" mass="34816">MTELRRSMETVSIGTVMRTSALGLGCMEFGTRIPANRAFAVLDAYYDEGGRFIDTSNNYAFWAPGGKGGESEEVIGAWLRERGCRGEMVIATKVGAQPTEPGAGLEKAEGLGAATIAAACEASLSRLGLDEIDLYYAHIDDEATPLEETLFAFEQLRQRGLVRGIACSNYSVDRFKAARGRSLAKGWQPYAAIQQRHSLLTPNADHDLGLQRTLDERLRAELCTSGIPLIAYSVLLGGSYDNGVLPPGYQSERNAQVLSAVRETAIEMETTPNEVVLAALLDSSFPIVPLIASSDPDRIRKLMKAAVLKLPEDKVRSLTAGC</sequence>
<dbReference type="SUPFAM" id="SSF51430">
    <property type="entry name" value="NAD(P)-linked oxidoreductase"/>
    <property type="match status" value="1"/>
</dbReference>
<keyword evidence="3" id="KW-1185">Reference proteome</keyword>
<protein>
    <submittedName>
        <fullName evidence="2">Aldo/keto reductase</fullName>
    </submittedName>
</protein>
<evidence type="ECO:0000313" key="2">
    <source>
        <dbReference type="EMBL" id="RDE07751.1"/>
    </source>
</evidence>